<name>A0A915IJW3_ROMCU</name>
<evidence type="ECO:0000259" key="4">
    <source>
        <dbReference type="Pfam" id="PF25758"/>
    </source>
</evidence>
<evidence type="ECO:0000256" key="1">
    <source>
        <dbReference type="ARBA" id="ARBA00004496"/>
    </source>
</evidence>
<dbReference type="OMA" id="LECICDE"/>
<keyword evidence="3" id="KW-0653">Protein transport</keyword>
<keyword evidence="2" id="KW-0963">Cytoplasm</keyword>
<dbReference type="InterPro" id="IPR058669">
    <property type="entry name" value="TPR_IPO7/11-like"/>
</dbReference>
<feature type="domain" description="Importin-7/11-like TPR repeats" evidence="4">
    <location>
        <begin position="249"/>
        <end position="418"/>
    </location>
</feature>
<dbReference type="GO" id="GO:0006606">
    <property type="term" value="P:protein import into nucleus"/>
    <property type="evidence" value="ECO:0007669"/>
    <property type="project" value="TreeGrafter"/>
</dbReference>
<evidence type="ECO:0000313" key="5">
    <source>
        <dbReference type="Proteomes" id="UP000887565"/>
    </source>
</evidence>
<evidence type="ECO:0000256" key="2">
    <source>
        <dbReference type="ARBA" id="ARBA00022490"/>
    </source>
</evidence>
<dbReference type="InterPro" id="IPR016024">
    <property type="entry name" value="ARM-type_fold"/>
</dbReference>
<dbReference type="WBParaSite" id="nRc.2.0.1.t14467-RA">
    <property type="protein sequence ID" value="nRc.2.0.1.t14467-RA"/>
    <property type="gene ID" value="nRc.2.0.1.g14467"/>
</dbReference>
<comment type="subcellular location">
    <subcellularLocation>
        <location evidence="1">Cytoplasm</location>
    </subcellularLocation>
</comment>
<dbReference type="GO" id="GO:0005635">
    <property type="term" value="C:nuclear envelope"/>
    <property type="evidence" value="ECO:0007669"/>
    <property type="project" value="TreeGrafter"/>
</dbReference>
<dbReference type="PANTHER" id="PTHR10997:SF18">
    <property type="entry name" value="D-IMPORTIN 7_RANBP7"/>
    <property type="match status" value="1"/>
</dbReference>
<protein>
    <recommendedName>
        <fullName evidence="4">Importin-7/11-like TPR repeats domain-containing protein</fullName>
    </recommendedName>
</protein>
<dbReference type="GO" id="GO:0005829">
    <property type="term" value="C:cytosol"/>
    <property type="evidence" value="ECO:0007669"/>
    <property type="project" value="TreeGrafter"/>
</dbReference>
<keyword evidence="3" id="KW-0813">Transport</keyword>
<dbReference type="Proteomes" id="UP000887565">
    <property type="component" value="Unplaced"/>
</dbReference>
<accession>A0A915IJW3</accession>
<dbReference type="PANTHER" id="PTHR10997">
    <property type="entry name" value="IMPORTIN-7, 8, 11"/>
    <property type="match status" value="1"/>
</dbReference>
<sequence length="432" mass="49566">MFSETHFSNEENLRKALELVLHSLLNPQEQMPVKVEAAMALQILLNDQPRLEKLIEPQIKDIILSIWGKICIKISQIFCTFFFPALVKLIRETENDDLTNVVQRLIGVYTLQVTPIAVQIAQELRFTFFFIGVYTLQVTPIAVQIAQELAQIFTQLLENDDGAEDRAITAVGVLNTLEVIMDAVEEFPQITNNLEEVVIYVINTIINKEAMEFFDEAFILVASLIVKQISDRCWPLLDMAAIRFDVRHMMPSLHSFLTVDPEKFICQPSRLEMIFDMCRMILSEDIDDDTQCHAAKLLEVLILQFKNRIDPVIRPICEIVLARLVKEIKSSELRTMCLQVLIAALHYNPQLFIQILQTFQSPDASMPLLDLFVKQWLCDTDCFLGLHDRKMCLIGLTTLIAMPDRPKVLFEMSQNLLPSCLTLYQGLQKAYE</sequence>
<keyword evidence="5" id="KW-1185">Reference proteome</keyword>
<organism evidence="5 6">
    <name type="scientific">Romanomermis culicivorax</name>
    <name type="common">Nematode worm</name>
    <dbReference type="NCBI Taxonomy" id="13658"/>
    <lineage>
        <taxon>Eukaryota</taxon>
        <taxon>Metazoa</taxon>
        <taxon>Ecdysozoa</taxon>
        <taxon>Nematoda</taxon>
        <taxon>Enoplea</taxon>
        <taxon>Dorylaimia</taxon>
        <taxon>Mermithida</taxon>
        <taxon>Mermithoidea</taxon>
        <taxon>Mermithidae</taxon>
        <taxon>Romanomermis</taxon>
    </lineage>
</organism>
<dbReference type="SUPFAM" id="SSF48371">
    <property type="entry name" value="ARM repeat"/>
    <property type="match status" value="1"/>
</dbReference>
<dbReference type="Pfam" id="PF25758">
    <property type="entry name" value="TPR_IPO11"/>
    <property type="match status" value="1"/>
</dbReference>
<dbReference type="InterPro" id="IPR011989">
    <property type="entry name" value="ARM-like"/>
</dbReference>
<proteinExistence type="predicted"/>
<evidence type="ECO:0000313" key="6">
    <source>
        <dbReference type="WBParaSite" id="nRc.2.0.1.t14467-RA"/>
    </source>
</evidence>
<reference evidence="6" key="1">
    <citation type="submission" date="2022-11" db="UniProtKB">
        <authorList>
            <consortium name="WormBaseParasite"/>
        </authorList>
    </citation>
    <scope>IDENTIFICATION</scope>
</reference>
<evidence type="ECO:0000256" key="3">
    <source>
        <dbReference type="ARBA" id="ARBA00022927"/>
    </source>
</evidence>
<dbReference type="Gene3D" id="1.25.10.10">
    <property type="entry name" value="Leucine-rich Repeat Variant"/>
    <property type="match status" value="2"/>
</dbReference>
<dbReference type="AlphaFoldDB" id="A0A915IJW3"/>